<gene>
    <name evidence="1" type="ORF">RE476_03650</name>
</gene>
<name>A0AA51UGX4_9EURY</name>
<dbReference type="GeneID" id="84229205"/>
<accession>A0AA51UGX4</accession>
<organism evidence="1 2">
    <name type="scientific">Methanolobus mangrovi</name>
    <dbReference type="NCBI Taxonomy" id="3072977"/>
    <lineage>
        <taxon>Archaea</taxon>
        <taxon>Methanobacteriati</taxon>
        <taxon>Methanobacteriota</taxon>
        <taxon>Stenosarchaea group</taxon>
        <taxon>Methanomicrobia</taxon>
        <taxon>Methanosarcinales</taxon>
        <taxon>Methanosarcinaceae</taxon>
        <taxon>Methanolobus</taxon>
    </lineage>
</organism>
<evidence type="ECO:0000313" key="2">
    <source>
        <dbReference type="Proteomes" id="UP001183006"/>
    </source>
</evidence>
<dbReference type="RefSeq" id="WP_309309045.1">
    <property type="nucleotide sequence ID" value="NZ_CP133594.1"/>
</dbReference>
<sequence length="41" mass="5042">MDISGKFYEDEVFNIENDELEEFEKQFPYKEKHVKDTQLDL</sequence>
<dbReference type="AlphaFoldDB" id="A0AA51UGX4"/>
<dbReference type="KEGG" id="mmav:RE476_03650"/>
<dbReference type="EMBL" id="CP133594">
    <property type="protein sequence ID" value="WMW22930.1"/>
    <property type="molecule type" value="Genomic_DNA"/>
</dbReference>
<evidence type="ECO:0000313" key="1">
    <source>
        <dbReference type="EMBL" id="WMW22930.1"/>
    </source>
</evidence>
<proteinExistence type="predicted"/>
<reference evidence="1" key="1">
    <citation type="submission" date="2023-08" db="EMBL/GenBank/DDBJ databases">
        <title>Methanolobus mangrovi sp. nov. and Methanolobus sediminis sp. nov, two novel methylotrophic methanogens isolated from mangrove sediments in China.</title>
        <authorList>
            <person name="Zhou J."/>
        </authorList>
    </citation>
    <scope>NUCLEOTIDE SEQUENCE</scope>
    <source>
        <strain evidence="1">FTZ2</strain>
    </source>
</reference>
<dbReference type="Proteomes" id="UP001183006">
    <property type="component" value="Chromosome"/>
</dbReference>
<keyword evidence="2" id="KW-1185">Reference proteome</keyword>
<protein>
    <submittedName>
        <fullName evidence="1">Uncharacterized protein</fullName>
    </submittedName>
</protein>